<comment type="caution">
    <text evidence="1">The sequence shown here is derived from an EMBL/GenBank/DDBJ whole genome shotgun (WGS) entry which is preliminary data.</text>
</comment>
<dbReference type="Gene3D" id="3.10.10.10">
    <property type="entry name" value="HIV Type 1 Reverse Transcriptase, subunit A, domain 1"/>
    <property type="match status" value="1"/>
</dbReference>
<dbReference type="PANTHER" id="PTHR24559:SF444">
    <property type="entry name" value="REVERSE TRANSCRIPTASE DOMAIN-CONTAINING PROTEIN"/>
    <property type="match status" value="1"/>
</dbReference>
<dbReference type="Gene3D" id="3.30.70.270">
    <property type="match status" value="1"/>
</dbReference>
<dbReference type="InterPro" id="IPR053134">
    <property type="entry name" value="RNA-dir_DNA_polymerase"/>
</dbReference>
<gene>
    <name evidence="1" type="ORF">CR513_03484</name>
</gene>
<dbReference type="EMBL" id="QJKJ01000573">
    <property type="protein sequence ID" value="RDY11803.1"/>
    <property type="molecule type" value="Genomic_DNA"/>
</dbReference>
<name>A0A371I9T4_MUCPR</name>
<dbReference type="SUPFAM" id="SSF56672">
    <property type="entry name" value="DNA/RNA polymerases"/>
    <property type="match status" value="1"/>
</dbReference>
<evidence type="ECO:0000313" key="1">
    <source>
        <dbReference type="EMBL" id="RDY11803.1"/>
    </source>
</evidence>
<dbReference type="AlphaFoldDB" id="A0A371I9T4"/>
<dbReference type="InterPro" id="IPR043502">
    <property type="entry name" value="DNA/RNA_pol_sf"/>
</dbReference>
<proteinExistence type="predicted"/>
<dbReference type="PANTHER" id="PTHR24559">
    <property type="entry name" value="TRANSPOSON TY3-I GAG-POL POLYPROTEIN"/>
    <property type="match status" value="1"/>
</dbReference>
<keyword evidence="2" id="KW-1185">Reference proteome</keyword>
<sequence length="91" mass="10432">MCVPGNGANLIKHYKKQNQTTRKDHFPLPFIDQVLERLACKSYYCFLDGFSSYMQIHIAPTDQQKTTFTCPFSTFVCTRMSFGTCNALSTF</sequence>
<evidence type="ECO:0000313" key="2">
    <source>
        <dbReference type="Proteomes" id="UP000257109"/>
    </source>
</evidence>
<evidence type="ECO:0008006" key="3">
    <source>
        <dbReference type="Google" id="ProtNLM"/>
    </source>
</evidence>
<dbReference type="InterPro" id="IPR043128">
    <property type="entry name" value="Rev_trsase/Diguanyl_cyclase"/>
</dbReference>
<reference evidence="1" key="1">
    <citation type="submission" date="2018-05" db="EMBL/GenBank/DDBJ databases">
        <title>Draft genome of Mucuna pruriens seed.</title>
        <authorList>
            <person name="Nnadi N.E."/>
            <person name="Vos R."/>
            <person name="Hasami M.H."/>
            <person name="Devisetty U.K."/>
            <person name="Aguiy J.C."/>
        </authorList>
    </citation>
    <scope>NUCLEOTIDE SEQUENCE [LARGE SCALE GENOMIC DNA]</scope>
    <source>
        <strain evidence="1">JCA_2017</strain>
    </source>
</reference>
<protein>
    <recommendedName>
        <fullName evidence="3">Reverse transcriptase domain-containing protein</fullName>
    </recommendedName>
</protein>
<feature type="non-terminal residue" evidence="1">
    <location>
        <position position="1"/>
    </location>
</feature>
<organism evidence="1 2">
    <name type="scientific">Mucuna pruriens</name>
    <name type="common">Velvet bean</name>
    <name type="synonym">Dolichos pruriens</name>
    <dbReference type="NCBI Taxonomy" id="157652"/>
    <lineage>
        <taxon>Eukaryota</taxon>
        <taxon>Viridiplantae</taxon>
        <taxon>Streptophyta</taxon>
        <taxon>Embryophyta</taxon>
        <taxon>Tracheophyta</taxon>
        <taxon>Spermatophyta</taxon>
        <taxon>Magnoliopsida</taxon>
        <taxon>eudicotyledons</taxon>
        <taxon>Gunneridae</taxon>
        <taxon>Pentapetalae</taxon>
        <taxon>rosids</taxon>
        <taxon>fabids</taxon>
        <taxon>Fabales</taxon>
        <taxon>Fabaceae</taxon>
        <taxon>Papilionoideae</taxon>
        <taxon>50 kb inversion clade</taxon>
        <taxon>NPAAA clade</taxon>
        <taxon>indigoferoid/millettioid clade</taxon>
        <taxon>Phaseoleae</taxon>
        <taxon>Mucuna</taxon>
    </lineage>
</organism>
<accession>A0A371I9T4</accession>
<dbReference type="Proteomes" id="UP000257109">
    <property type="component" value="Unassembled WGS sequence"/>
</dbReference>